<keyword evidence="3" id="KW-1185">Reference proteome</keyword>
<gene>
    <name evidence="2" type="ORF">EVAR_71086_1</name>
</gene>
<dbReference type="Proteomes" id="UP000299102">
    <property type="component" value="Unassembled WGS sequence"/>
</dbReference>
<accession>A0A4C1TR47</accession>
<sequence length="98" mass="11476">MPYTNLPGQTMPQPHHQQQLQQQQPANAMQKSVFYENHQQPLKEEHFGSNLSLNKQILNNFGRESGSSQKRQTPKRTLWNFDKCVILLRWGSWCPVKS</sequence>
<evidence type="ECO:0000256" key="1">
    <source>
        <dbReference type="SAM" id="MobiDB-lite"/>
    </source>
</evidence>
<feature type="region of interest" description="Disordered" evidence="1">
    <location>
        <begin position="1"/>
        <end position="32"/>
    </location>
</feature>
<organism evidence="2 3">
    <name type="scientific">Eumeta variegata</name>
    <name type="common">Bagworm moth</name>
    <name type="synonym">Eumeta japonica</name>
    <dbReference type="NCBI Taxonomy" id="151549"/>
    <lineage>
        <taxon>Eukaryota</taxon>
        <taxon>Metazoa</taxon>
        <taxon>Ecdysozoa</taxon>
        <taxon>Arthropoda</taxon>
        <taxon>Hexapoda</taxon>
        <taxon>Insecta</taxon>
        <taxon>Pterygota</taxon>
        <taxon>Neoptera</taxon>
        <taxon>Endopterygota</taxon>
        <taxon>Lepidoptera</taxon>
        <taxon>Glossata</taxon>
        <taxon>Ditrysia</taxon>
        <taxon>Tineoidea</taxon>
        <taxon>Psychidae</taxon>
        <taxon>Oiketicinae</taxon>
        <taxon>Eumeta</taxon>
    </lineage>
</organism>
<proteinExistence type="predicted"/>
<name>A0A4C1TR47_EUMVA</name>
<protein>
    <submittedName>
        <fullName evidence="2">Uncharacterized protein</fullName>
    </submittedName>
</protein>
<dbReference type="STRING" id="151549.A0A4C1TR47"/>
<evidence type="ECO:0000313" key="3">
    <source>
        <dbReference type="Proteomes" id="UP000299102"/>
    </source>
</evidence>
<reference evidence="2 3" key="1">
    <citation type="journal article" date="2019" name="Commun. Biol.">
        <title>The bagworm genome reveals a unique fibroin gene that provides high tensile strength.</title>
        <authorList>
            <person name="Kono N."/>
            <person name="Nakamura H."/>
            <person name="Ohtoshi R."/>
            <person name="Tomita M."/>
            <person name="Numata K."/>
            <person name="Arakawa K."/>
        </authorList>
    </citation>
    <scope>NUCLEOTIDE SEQUENCE [LARGE SCALE GENOMIC DNA]</scope>
</reference>
<feature type="compositionally biased region" description="Polar residues" evidence="1">
    <location>
        <begin position="1"/>
        <end position="11"/>
    </location>
</feature>
<feature type="compositionally biased region" description="Low complexity" evidence="1">
    <location>
        <begin position="12"/>
        <end position="25"/>
    </location>
</feature>
<evidence type="ECO:0000313" key="2">
    <source>
        <dbReference type="EMBL" id="GBP16449.1"/>
    </source>
</evidence>
<comment type="caution">
    <text evidence="2">The sequence shown here is derived from an EMBL/GenBank/DDBJ whole genome shotgun (WGS) entry which is preliminary data.</text>
</comment>
<dbReference type="OrthoDB" id="283111at2759"/>
<dbReference type="EMBL" id="BGZK01006037">
    <property type="protein sequence ID" value="GBP16449.1"/>
    <property type="molecule type" value="Genomic_DNA"/>
</dbReference>
<dbReference type="AlphaFoldDB" id="A0A4C1TR47"/>